<dbReference type="PANTHER" id="PTHR47738:SF3">
    <property type="entry name" value="PHOSPHOTRANSFERASE SYSTEM MANNITOL_FRUCTOSE-SPECIFIC IIA DOMAIN CONTAINING PROTEIN"/>
    <property type="match status" value="1"/>
</dbReference>
<reference evidence="2" key="1">
    <citation type="submission" date="2019-11" db="EMBL/GenBank/DDBJ databases">
        <authorList>
            <person name="Feng L."/>
        </authorList>
    </citation>
    <scope>NUCLEOTIDE SEQUENCE</scope>
    <source>
        <strain evidence="2">AcaccaeLFYP115</strain>
    </source>
</reference>
<organism evidence="2">
    <name type="scientific">Anaerostipes caccae</name>
    <dbReference type="NCBI Taxonomy" id="105841"/>
    <lineage>
        <taxon>Bacteria</taxon>
        <taxon>Bacillati</taxon>
        <taxon>Bacillota</taxon>
        <taxon>Clostridia</taxon>
        <taxon>Lachnospirales</taxon>
        <taxon>Lachnospiraceae</taxon>
        <taxon>Anaerostipes</taxon>
    </lineage>
</organism>
<dbReference type="SUPFAM" id="SSF55804">
    <property type="entry name" value="Phoshotransferase/anion transport protein"/>
    <property type="match status" value="1"/>
</dbReference>
<dbReference type="PROSITE" id="PS51094">
    <property type="entry name" value="PTS_EIIA_TYPE_2"/>
    <property type="match status" value="1"/>
</dbReference>
<proteinExistence type="predicted"/>
<dbReference type="PANTHER" id="PTHR47738">
    <property type="entry name" value="PTS SYSTEM FRUCTOSE-LIKE EIIA COMPONENT-RELATED"/>
    <property type="match status" value="1"/>
</dbReference>
<dbReference type="EMBL" id="CACRSQ010000006">
    <property type="protein sequence ID" value="VYT19395.1"/>
    <property type="molecule type" value="Genomic_DNA"/>
</dbReference>
<feature type="domain" description="PTS EIIA type-2" evidence="1">
    <location>
        <begin position="1"/>
        <end position="144"/>
    </location>
</feature>
<dbReference type="InterPro" id="IPR016152">
    <property type="entry name" value="PTrfase/Anion_transptr"/>
</dbReference>
<dbReference type="InterPro" id="IPR051541">
    <property type="entry name" value="PTS_SugarTrans_NitroReg"/>
</dbReference>
<dbReference type="CDD" id="cd00211">
    <property type="entry name" value="PTS_IIA_fru"/>
    <property type="match status" value="1"/>
</dbReference>
<evidence type="ECO:0000259" key="1">
    <source>
        <dbReference type="PROSITE" id="PS51094"/>
    </source>
</evidence>
<dbReference type="Gene3D" id="3.40.930.10">
    <property type="entry name" value="Mannitol-specific EII, Chain A"/>
    <property type="match status" value="1"/>
</dbReference>
<name>A0A6N2ULB8_9FIRM</name>
<dbReference type="Pfam" id="PF00359">
    <property type="entry name" value="PTS_EIIA_2"/>
    <property type="match status" value="1"/>
</dbReference>
<dbReference type="InterPro" id="IPR002178">
    <property type="entry name" value="PTS_EIIA_type-2_dom"/>
</dbReference>
<dbReference type="AlphaFoldDB" id="A0A6N2ULB8"/>
<evidence type="ECO:0000313" key="2">
    <source>
        <dbReference type="EMBL" id="VYT19395.1"/>
    </source>
</evidence>
<protein>
    <submittedName>
        <fullName evidence="2">PTS system galactitol-specific transporter subunit IIA</fullName>
    </submittedName>
</protein>
<sequence length="154" mass="17582">MMKKVFVIEGEARNKEEALRITFQKLYEEGFVKESFYEGCVEREKRFPTGLDTPIPVAIPHTDSVHVISPAVCVLRPKKPVAFSLMEDDSRQAEAEFVFNIALKSNDDQLGMLNKIIGTVQDEKLLKDAKTMSCSSLENELQRKWTDQERRSNG</sequence>
<gene>
    <name evidence="2" type="ORF">ACLFYP115_01990</name>
</gene>
<accession>A0A6N2ULB8</accession>
<dbReference type="RefSeq" id="WP_156340624.1">
    <property type="nucleotide sequence ID" value="NZ_CACRSQ010000006.1"/>
</dbReference>